<dbReference type="EMBL" id="AGNK02000986">
    <property type="status" value="NOT_ANNOTATED_CDS"/>
    <property type="molecule type" value="Genomic_DNA"/>
</dbReference>
<dbReference type="Proteomes" id="UP000004995">
    <property type="component" value="Unassembled WGS sequence"/>
</dbReference>
<keyword evidence="2" id="KW-1185">Reference proteome</keyword>
<name>K3ZYC2_SETIT</name>
<sequence>MRLVNLQLAILEKLLEQLTLQSLHANISGKLVLDANGTGPHAFLLKVYECQLQNFLHVPAQQSRIFRHTICKSLSTLVFLGRRHRDKNFTSCTSAQHPTKPLH</sequence>
<evidence type="ECO:0000313" key="1">
    <source>
        <dbReference type="EnsemblPlants" id="KQL23965"/>
    </source>
</evidence>
<dbReference type="AlphaFoldDB" id="K3ZYC2"/>
<dbReference type="Gramene" id="KQL23965">
    <property type="protein sequence ID" value="KQL23965"/>
    <property type="gene ID" value="SETIT_031604mg"/>
</dbReference>
<dbReference type="HOGENOM" id="CLU_2268478_0_0_1"/>
<accession>K3ZYC2</accession>
<proteinExistence type="predicted"/>
<dbReference type="EnsemblPlants" id="KQL23965">
    <property type="protein sequence ID" value="KQL23965"/>
    <property type="gene ID" value="SETIT_031604mg"/>
</dbReference>
<evidence type="ECO:0000313" key="2">
    <source>
        <dbReference type="Proteomes" id="UP000004995"/>
    </source>
</evidence>
<dbReference type="InParanoid" id="K3ZYC2"/>
<protein>
    <submittedName>
        <fullName evidence="1">Uncharacterized protein</fullName>
    </submittedName>
</protein>
<reference evidence="1" key="2">
    <citation type="submission" date="2018-08" db="UniProtKB">
        <authorList>
            <consortium name="EnsemblPlants"/>
        </authorList>
    </citation>
    <scope>IDENTIFICATION</scope>
    <source>
        <strain evidence="1">Yugu1</strain>
    </source>
</reference>
<organism evidence="1 2">
    <name type="scientific">Setaria italica</name>
    <name type="common">Foxtail millet</name>
    <name type="synonym">Panicum italicum</name>
    <dbReference type="NCBI Taxonomy" id="4555"/>
    <lineage>
        <taxon>Eukaryota</taxon>
        <taxon>Viridiplantae</taxon>
        <taxon>Streptophyta</taxon>
        <taxon>Embryophyta</taxon>
        <taxon>Tracheophyta</taxon>
        <taxon>Spermatophyta</taxon>
        <taxon>Magnoliopsida</taxon>
        <taxon>Liliopsida</taxon>
        <taxon>Poales</taxon>
        <taxon>Poaceae</taxon>
        <taxon>PACMAD clade</taxon>
        <taxon>Panicoideae</taxon>
        <taxon>Panicodae</taxon>
        <taxon>Paniceae</taxon>
        <taxon>Cenchrinae</taxon>
        <taxon>Setaria</taxon>
    </lineage>
</organism>
<reference evidence="2" key="1">
    <citation type="journal article" date="2012" name="Nat. Biotechnol.">
        <title>Reference genome sequence of the model plant Setaria.</title>
        <authorList>
            <person name="Bennetzen J.L."/>
            <person name="Schmutz J."/>
            <person name="Wang H."/>
            <person name="Percifield R."/>
            <person name="Hawkins J."/>
            <person name="Pontaroli A.C."/>
            <person name="Estep M."/>
            <person name="Feng L."/>
            <person name="Vaughn J.N."/>
            <person name="Grimwood J."/>
            <person name="Jenkins J."/>
            <person name="Barry K."/>
            <person name="Lindquist E."/>
            <person name="Hellsten U."/>
            <person name="Deshpande S."/>
            <person name="Wang X."/>
            <person name="Wu X."/>
            <person name="Mitros T."/>
            <person name="Triplett J."/>
            <person name="Yang X."/>
            <person name="Ye C.Y."/>
            <person name="Mauro-Herrera M."/>
            <person name="Wang L."/>
            <person name="Li P."/>
            <person name="Sharma M."/>
            <person name="Sharma R."/>
            <person name="Ronald P.C."/>
            <person name="Panaud O."/>
            <person name="Kellogg E.A."/>
            <person name="Brutnell T.P."/>
            <person name="Doust A.N."/>
            <person name="Tuskan G.A."/>
            <person name="Rokhsar D."/>
            <person name="Devos K.M."/>
        </authorList>
    </citation>
    <scope>NUCLEOTIDE SEQUENCE [LARGE SCALE GENOMIC DNA]</scope>
    <source>
        <strain evidence="2">cv. Yugu1</strain>
    </source>
</reference>